<dbReference type="InterPro" id="IPR008972">
    <property type="entry name" value="Cupredoxin"/>
</dbReference>
<dbReference type="EMBL" id="JALQCW010000043">
    <property type="protein sequence ID" value="MCK9799497.1"/>
    <property type="molecule type" value="Genomic_DNA"/>
</dbReference>
<dbReference type="RefSeq" id="WP_268265831.1">
    <property type="nucleotide sequence ID" value="NZ_JALQCW010000043.1"/>
</dbReference>
<accession>A0A9X1YWN4</accession>
<comment type="caution">
    <text evidence="6">The sequence shown here is derived from an EMBL/GenBank/DDBJ whole genome shotgun (WGS) entry which is preliminary data.</text>
</comment>
<dbReference type="PANTHER" id="PTHR38439:SF3">
    <property type="entry name" value="COPPER-RESISTANT CUPROPROTEIN COPI"/>
    <property type="match status" value="1"/>
</dbReference>
<dbReference type="GO" id="GO:0009055">
    <property type="term" value="F:electron transfer activity"/>
    <property type="evidence" value="ECO:0007669"/>
    <property type="project" value="InterPro"/>
</dbReference>
<gene>
    <name evidence="6" type="ORF">M1B34_17745</name>
</gene>
<feature type="chain" id="PRO_5040749853" evidence="3">
    <location>
        <begin position="23"/>
        <end position="198"/>
    </location>
</feature>
<keyword evidence="1" id="KW-0479">Metal-binding</keyword>
<sequence>MLLRSRVWLAAGCLVLSAPLWASPAQTYDFGQPAAAAKATRTVEVVMGDMSFNPQSLTIKAGETVRFVLVNKGQLLHEFNLGDGAMHARHQQEMLKMQQSGQLTPTAMNAQGAMSHGSMDHAAMDHGSMDHGSMDHGAMAGMDQGSGMAHDDPNSVLVEPGKTGELTWTFSQAGNLEFACNVPGHYQAGMVGKLTVSP</sequence>
<evidence type="ECO:0000259" key="4">
    <source>
        <dbReference type="Pfam" id="PF00127"/>
    </source>
</evidence>
<dbReference type="InterPro" id="IPR050845">
    <property type="entry name" value="Cu-binding_ET"/>
</dbReference>
<name>A0A9X1YWN4_9PSED</name>
<feature type="signal peptide" evidence="3">
    <location>
        <begin position="1"/>
        <end position="22"/>
    </location>
</feature>
<feature type="domain" description="EfeO-type cupredoxin-like" evidence="5">
    <location>
        <begin position="34"/>
        <end position="89"/>
    </location>
</feature>
<evidence type="ECO:0000313" key="7">
    <source>
        <dbReference type="Proteomes" id="UP001155059"/>
    </source>
</evidence>
<evidence type="ECO:0000313" key="6">
    <source>
        <dbReference type="EMBL" id="MCK9799497.1"/>
    </source>
</evidence>
<dbReference type="Pfam" id="PF00127">
    <property type="entry name" value="Copper-bind"/>
    <property type="match status" value="1"/>
</dbReference>
<feature type="domain" description="Blue (type 1) copper" evidence="4">
    <location>
        <begin position="139"/>
        <end position="196"/>
    </location>
</feature>
<dbReference type="InterPro" id="IPR028096">
    <property type="entry name" value="EfeO_Cupredoxin"/>
</dbReference>
<protein>
    <submittedName>
        <fullName evidence="6">Plastocyanin/azurin family copper-binding protein</fullName>
    </submittedName>
</protein>
<reference evidence="6 7" key="2">
    <citation type="journal article" date="2023" name="Plant Pathol.">
        <title>Dismantling and reorganizing Pseudomonas marginalis sensu#lato.</title>
        <authorList>
            <person name="Sawada H."/>
            <person name="Fujikawa T."/>
            <person name="Satou M."/>
        </authorList>
    </citation>
    <scope>NUCLEOTIDE SEQUENCE [LARGE SCALE GENOMIC DNA]</scope>
    <source>
        <strain evidence="6 7">MAFF 302030</strain>
    </source>
</reference>
<evidence type="ECO:0000256" key="1">
    <source>
        <dbReference type="ARBA" id="ARBA00022723"/>
    </source>
</evidence>
<dbReference type="AlphaFoldDB" id="A0A9X1YWN4"/>
<reference evidence="6 7" key="1">
    <citation type="journal article" date="2022" name="Int. J. Syst. Evol. Microbiol.">
        <title>Pseudomonas aegrilactucae sp. nov. and Pseudomonas morbosilactucae sp. nov., pathogens causing bacterial rot of lettuce in Japan.</title>
        <authorList>
            <person name="Sawada H."/>
            <person name="Fujikawa T."/>
            <person name="Satou M."/>
        </authorList>
    </citation>
    <scope>NUCLEOTIDE SEQUENCE [LARGE SCALE GENOMIC DNA]</scope>
    <source>
        <strain evidence="6 7">MAFF 302030</strain>
    </source>
</reference>
<dbReference type="CDD" id="cd04211">
    <property type="entry name" value="Cupredoxin_like_2"/>
    <property type="match status" value="1"/>
</dbReference>
<evidence type="ECO:0000256" key="2">
    <source>
        <dbReference type="ARBA" id="ARBA00023008"/>
    </source>
</evidence>
<evidence type="ECO:0000256" key="3">
    <source>
        <dbReference type="SAM" id="SignalP"/>
    </source>
</evidence>
<dbReference type="Proteomes" id="UP001155059">
    <property type="component" value="Unassembled WGS sequence"/>
</dbReference>
<dbReference type="Pfam" id="PF13473">
    <property type="entry name" value="Cupredoxin_1"/>
    <property type="match status" value="1"/>
</dbReference>
<evidence type="ECO:0000259" key="5">
    <source>
        <dbReference type="Pfam" id="PF13473"/>
    </source>
</evidence>
<dbReference type="PANTHER" id="PTHR38439">
    <property type="entry name" value="AURACYANIN-B"/>
    <property type="match status" value="1"/>
</dbReference>
<organism evidence="6 7">
    <name type="scientific">Pseudomonas morbosilactucae</name>
    <dbReference type="NCBI Taxonomy" id="2938197"/>
    <lineage>
        <taxon>Bacteria</taxon>
        <taxon>Pseudomonadati</taxon>
        <taxon>Pseudomonadota</taxon>
        <taxon>Gammaproteobacteria</taxon>
        <taxon>Pseudomonadales</taxon>
        <taxon>Pseudomonadaceae</taxon>
        <taxon>Pseudomonas</taxon>
    </lineage>
</organism>
<dbReference type="InterPro" id="IPR000923">
    <property type="entry name" value="BlueCu_1"/>
</dbReference>
<dbReference type="GO" id="GO:0005507">
    <property type="term" value="F:copper ion binding"/>
    <property type="evidence" value="ECO:0007669"/>
    <property type="project" value="InterPro"/>
</dbReference>
<dbReference type="SUPFAM" id="SSF49503">
    <property type="entry name" value="Cupredoxins"/>
    <property type="match status" value="1"/>
</dbReference>
<keyword evidence="3" id="KW-0732">Signal</keyword>
<keyword evidence="2" id="KW-0186">Copper</keyword>
<proteinExistence type="predicted"/>
<dbReference type="Gene3D" id="2.60.40.420">
    <property type="entry name" value="Cupredoxins - blue copper proteins"/>
    <property type="match status" value="1"/>
</dbReference>